<proteinExistence type="predicted"/>
<evidence type="ECO:0000313" key="3">
    <source>
        <dbReference type="Proteomes" id="UP000027265"/>
    </source>
</evidence>
<organism evidence="2 3">
    <name type="scientific">Jaapia argillacea MUCL 33604</name>
    <dbReference type="NCBI Taxonomy" id="933084"/>
    <lineage>
        <taxon>Eukaryota</taxon>
        <taxon>Fungi</taxon>
        <taxon>Dikarya</taxon>
        <taxon>Basidiomycota</taxon>
        <taxon>Agaricomycotina</taxon>
        <taxon>Agaricomycetes</taxon>
        <taxon>Agaricomycetidae</taxon>
        <taxon>Jaapiales</taxon>
        <taxon>Jaapiaceae</taxon>
        <taxon>Jaapia</taxon>
    </lineage>
</organism>
<protein>
    <submittedName>
        <fullName evidence="2">Uncharacterized protein</fullName>
    </submittedName>
</protein>
<dbReference type="EMBL" id="KL197709">
    <property type="protein sequence ID" value="KDQ63976.1"/>
    <property type="molecule type" value="Genomic_DNA"/>
</dbReference>
<dbReference type="HOGENOM" id="CLU_041942_1_0_1"/>
<dbReference type="AlphaFoldDB" id="A0A067QMZ2"/>
<evidence type="ECO:0000313" key="2">
    <source>
        <dbReference type="EMBL" id="KDQ63976.1"/>
    </source>
</evidence>
<feature type="region of interest" description="Disordered" evidence="1">
    <location>
        <begin position="1"/>
        <end position="20"/>
    </location>
</feature>
<evidence type="ECO:0000256" key="1">
    <source>
        <dbReference type="SAM" id="MobiDB-lite"/>
    </source>
</evidence>
<dbReference type="Proteomes" id="UP000027265">
    <property type="component" value="Unassembled WGS sequence"/>
</dbReference>
<dbReference type="OrthoDB" id="3256367at2759"/>
<sequence>MAPPQSLEPGSEEQDGDRAPHRCPREIWEQIFSFACLDGGSTGRSLSLVSKYIRDISQCVRYQSITVDGVSRLLALASLLESIPSGSRRVRHLLVSQTPKPPTPIYTLGIELRKPSLASRLRDSFLRRKPEPSKPTRSFISLENSPSLCDVLLRVLNAISHTIETLVIVVAAGTHIALPSPLPALRELTIYGGWNLGFPLVPEPGPGCTFPRLRRLYLVGSYYTPSQVFDTIRAAPNLTHLRFSGLESSVNVPSVVRAILGVRSDYHHLLPHRLPTIPKMLLQARDMAPFHCGCHEGRAHDFEDDTLVRLAEHYPEEEIVVLGPMLWNSLSGQVLEAKRSWLAGLEGRVGFWDETF</sequence>
<dbReference type="InParanoid" id="A0A067QMZ2"/>
<accession>A0A067QMZ2</accession>
<name>A0A067QMZ2_9AGAM</name>
<keyword evidence="3" id="KW-1185">Reference proteome</keyword>
<gene>
    <name evidence="2" type="ORF">JAAARDRAFT_52031</name>
</gene>
<dbReference type="STRING" id="933084.A0A067QMZ2"/>
<reference evidence="3" key="1">
    <citation type="journal article" date="2014" name="Proc. Natl. Acad. Sci. U.S.A.">
        <title>Extensive sampling of basidiomycete genomes demonstrates inadequacy of the white-rot/brown-rot paradigm for wood decay fungi.</title>
        <authorList>
            <person name="Riley R."/>
            <person name="Salamov A.A."/>
            <person name="Brown D.W."/>
            <person name="Nagy L.G."/>
            <person name="Floudas D."/>
            <person name="Held B.W."/>
            <person name="Levasseur A."/>
            <person name="Lombard V."/>
            <person name="Morin E."/>
            <person name="Otillar R."/>
            <person name="Lindquist E.A."/>
            <person name="Sun H."/>
            <person name="LaButti K.M."/>
            <person name="Schmutz J."/>
            <person name="Jabbour D."/>
            <person name="Luo H."/>
            <person name="Baker S.E."/>
            <person name="Pisabarro A.G."/>
            <person name="Walton J.D."/>
            <person name="Blanchette R.A."/>
            <person name="Henrissat B."/>
            <person name="Martin F."/>
            <person name="Cullen D."/>
            <person name="Hibbett D.S."/>
            <person name="Grigoriev I.V."/>
        </authorList>
    </citation>
    <scope>NUCLEOTIDE SEQUENCE [LARGE SCALE GENOMIC DNA]</scope>
    <source>
        <strain evidence="3">MUCL 33604</strain>
    </source>
</reference>